<dbReference type="Proteomes" id="UP000035337">
    <property type="component" value="Chromosome"/>
</dbReference>
<accession>A0A0G3WI57</accession>
<feature type="chain" id="PRO_5005186144" description="DUF192 domain-containing protein" evidence="1">
    <location>
        <begin position="20"/>
        <end position="161"/>
    </location>
</feature>
<dbReference type="PANTHER" id="PTHR37953">
    <property type="entry name" value="UPF0127 PROTEIN MJ1496"/>
    <property type="match status" value="1"/>
</dbReference>
<dbReference type="Pfam" id="PF02643">
    <property type="entry name" value="DUF192"/>
    <property type="match status" value="1"/>
</dbReference>
<dbReference type="InterPro" id="IPR003795">
    <property type="entry name" value="DUF192"/>
</dbReference>
<dbReference type="KEGG" id="epo:Epro_0594"/>
<dbReference type="EMBL" id="CP009498">
    <property type="protein sequence ID" value="AKL97973.1"/>
    <property type="molecule type" value="Genomic_DNA"/>
</dbReference>
<sequence length="161" mass="17839">MKKIFLTMLLFSIAAAACADTSNKNKTFSRNAQDNSILEVKLAGANLKLFTVKSPEAKRKGLSGRDTIPNDGMIFFFDYPSPLAFWMKDMKFAIDIIWINADKVVSVTKNAQPQPGAKDDKLKIYSPAFYADTVIELSAGDADKYNIEAGSAFTIRRIIND</sequence>
<evidence type="ECO:0008006" key="4">
    <source>
        <dbReference type="Google" id="ProtNLM"/>
    </source>
</evidence>
<proteinExistence type="predicted"/>
<dbReference type="PROSITE" id="PS51257">
    <property type="entry name" value="PROKAR_LIPOPROTEIN"/>
    <property type="match status" value="1"/>
</dbReference>
<name>A0A0G3WI57_9BACT</name>
<gene>
    <name evidence="2" type="ORF">Epro_0594</name>
</gene>
<organism evidence="2 3">
    <name type="scientific">Endomicrobium proavitum</name>
    <dbReference type="NCBI Taxonomy" id="1408281"/>
    <lineage>
        <taxon>Bacteria</taxon>
        <taxon>Pseudomonadati</taxon>
        <taxon>Elusimicrobiota</taxon>
        <taxon>Endomicrobiia</taxon>
        <taxon>Endomicrobiales</taxon>
        <taxon>Endomicrobiaceae</taxon>
        <taxon>Endomicrobium</taxon>
    </lineage>
</organism>
<evidence type="ECO:0000256" key="1">
    <source>
        <dbReference type="SAM" id="SignalP"/>
    </source>
</evidence>
<dbReference type="Gene3D" id="2.60.120.1140">
    <property type="entry name" value="Protein of unknown function DUF192"/>
    <property type="match status" value="1"/>
</dbReference>
<keyword evidence="1" id="KW-0732">Signal</keyword>
<dbReference type="InterPro" id="IPR038695">
    <property type="entry name" value="Saro_0823-like_sf"/>
</dbReference>
<evidence type="ECO:0000313" key="3">
    <source>
        <dbReference type="Proteomes" id="UP000035337"/>
    </source>
</evidence>
<feature type="signal peptide" evidence="1">
    <location>
        <begin position="1"/>
        <end position="19"/>
    </location>
</feature>
<evidence type="ECO:0000313" key="2">
    <source>
        <dbReference type="EMBL" id="AKL97973.1"/>
    </source>
</evidence>
<dbReference type="STRING" id="1408281.Epro_0594"/>
<dbReference type="RefSeq" id="WP_052570479.1">
    <property type="nucleotide sequence ID" value="NZ_CP009498.1"/>
</dbReference>
<keyword evidence="3" id="KW-1185">Reference proteome</keyword>
<dbReference type="AlphaFoldDB" id="A0A0G3WI57"/>
<dbReference type="PANTHER" id="PTHR37953:SF1">
    <property type="entry name" value="UPF0127 PROTEIN MJ1496"/>
    <property type="match status" value="1"/>
</dbReference>
<reference evidence="2 3" key="1">
    <citation type="submission" date="2014-09" db="EMBL/GenBank/DDBJ databases">
        <title>Complete genome sequence of Endomicrobium proavitum.</title>
        <authorList>
            <person name="Zheng H."/>
        </authorList>
    </citation>
    <scope>NUCLEOTIDE SEQUENCE [LARGE SCALE GENOMIC DNA]</scope>
    <source>
        <strain evidence="2 3">Rsa215</strain>
    </source>
</reference>
<protein>
    <recommendedName>
        <fullName evidence="4">DUF192 domain-containing protein</fullName>
    </recommendedName>
</protein>
<dbReference type="OrthoDB" id="5526466at2"/>